<dbReference type="EMBL" id="CM037623">
    <property type="protein sequence ID" value="KAH7988778.1"/>
    <property type="molecule type" value="Genomic_DNA"/>
</dbReference>
<protein>
    <submittedName>
        <fullName evidence="1">Uncharacterized protein</fullName>
    </submittedName>
</protein>
<accession>A0ACB8E907</accession>
<name>A0ACB8E907_9SAUR</name>
<evidence type="ECO:0000313" key="1">
    <source>
        <dbReference type="EMBL" id="KAH7988778.1"/>
    </source>
</evidence>
<keyword evidence="2" id="KW-1185">Reference proteome</keyword>
<organism evidence="1 2">
    <name type="scientific">Sphaerodactylus townsendi</name>
    <dbReference type="NCBI Taxonomy" id="933632"/>
    <lineage>
        <taxon>Eukaryota</taxon>
        <taxon>Metazoa</taxon>
        <taxon>Chordata</taxon>
        <taxon>Craniata</taxon>
        <taxon>Vertebrata</taxon>
        <taxon>Euteleostomi</taxon>
        <taxon>Lepidosauria</taxon>
        <taxon>Squamata</taxon>
        <taxon>Bifurcata</taxon>
        <taxon>Gekkota</taxon>
        <taxon>Sphaerodactylidae</taxon>
        <taxon>Sphaerodactylus</taxon>
    </lineage>
</organism>
<evidence type="ECO:0000313" key="2">
    <source>
        <dbReference type="Proteomes" id="UP000827872"/>
    </source>
</evidence>
<reference evidence="1" key="1">
    <citation type="submission" date="2021-08" db="EMBL/GenBank/DDBJ databases">
        <title>The first chromosome-level gecko genome reveals the dynamic sex chromosomes of Neotropical dwarf geckos (Sphaerodactylidae: Sphaerodactylus).</title>
        <authorList>
            <person name="Pinto B.J."/>
            <person name="Keating S.E."/>
            <person name="Gamble T."/>
        </authorList>
    </citation>
    <scope>NUCLEOTIDE SEQUENCE</scope>
    <source>
        <strain evidence="1">TG3544</strain>
    </source>
</reference>
<gene>
    <name evidence="1" type="ORF">K3G42_022076</name>
</gene>
<sequence length="159" mass="17554">MAPELNPRSTASEWEISVAAAGASFETPLQSHHNNDAEKLEIKQVSEDDAAYKDLPLESPEALSFPDSEDNNEISLSPGAVEENIPEDESFPDSEDNNEITLSPGAVEKNIPEDEISLSPGEVKEYILEDEVTEVNDELELTDDLQDYMSNEDLDAEKE</sequence>
<proteinExistence type="predicted"/>
<comment type="caution">
    <text evidence="1">The sequence shown here is derived from an EMBL/GenBank/DDBJ whole genome shotgun (WGS) entry which is preliminary data.</text>
</comment>
<dbReference type="Proteomes" id="UP000827872">
    <property type="component" value="Linkage Group LG10"/>
</dbReference>